<dbReference type="GeneID" id="20663157"/>
<protein>
    <recommendedName>
        <fullName evidence="2">Calcineurin-like phosphoesterase domain-containing protein</fullName>
    </recommendedName>
</protein>
<reference evidence="3 4" key="1">
    <citation type="journal article" date="2006" name="Science">
        <title>Phytophthora genome sequences uncover evolutionary origins and mechanisms of pathogenesis.</title>
        <authorList>
            <person name="Tyler B.M."/>
            <person name="Tripathy S."/>
            <person name="Zhang X."/>
            <person name="Dehal P."/>
            <person name="Jiang R.H."/>
            <person name="Aerts A."/>
            <person name="Arredondo F.D."/>
            <person name="Baxter L."/>
            <person name="Bensasson D."/>
            <person name="Beynon J.L."/>
            <person name="Chapman J."/>
            <person name="Damasceno C.M."/>
            <person name="Dorrance A.E."/>
            <person name="Dou D."/>
            <person name="Dickerman A.W."/>
            <person name="Dubchak I.L."/>
            <person name="Garbelotto M."/>
            <person name="Gijzen M."/>
            <person name="Gordon S.G."/>
            <person name="Govers F."/>
            <person name="Grunwald N.J."/>
            <person name="Huang W."/>
            <person name="Ivors K.L."/>
            <person name="Jones R.W."/>
            <person name="Kamoun S."/>
            <person name="Krampis K."/>
            <person name="Lamour K.H."/>
            <person name="Lee M.K."/>
            <person name="McDonald W.H."/>
            <person name="Medina M."/>
            <person name="Meijer H.J."/>
            <person name="Nordberg E.K."/>
            <person name="Maclean D.J."/>
            <person name="Ospina-Giraldo M.D."/>
            <person name="Morris P.F."/>
            <person name="Phuntumart V."/>
            <person name="Putnam N.H."/>
            <person name="Rash S."/>
            <person name="Rose J.K."/>
            <person name="Sakihama Y."/>
            <person name="Salamov A.A."/>
            <person name="Savidor A."/>
            <person name="Scheuring C.F."/>
            <person name="Smith B.M."/>
            <person name="Sobral B.W."/>
            <person name="Terry A."/>
            <person name="Torto-Alalibo T.A."/>
            <person name="Win J."/>
            <person name="Xu Z."/>
            <person name="Zhang H."/>
            <person name="Grigoriev I.V."/>
            <person name="Rokhsar D.S."/>
            <person name="Boore J.L."/>
        </authorList>
    </citation>
    <scope>NUCLEOTIDE SEQUENCE [LARGE SCALE GENOMIC DNA]</scope>
    <source>
        <strain evidence="3 4">P6497</strain>
    </source>
</reference>
<feature type="compositionally biased region" description="Basic residues" evidence="1">
    <location>
        <begin position="464"/>
        <end position="473"/>
    </location>
</feature>
<organism evidence="3 4">
    <name type="scientific">Phytophthora sojae (strain P6497)</name>
    <name type="common">Soybean stem and root rot agent</name>
    <name type="synonym">Phytophthora megasperma f. sp. glycines</name>
    <dbReference type="NCBI Taxonomy" id="1094619"/>
    <lineage>
        <taxon>Eukaryota</taxon>
        <taxon>Sar</taxon>
        <taxon>Stramenopiles</taxon>
        <taxon>Oomycota</taxon>
        <taxon>Peronosporomycetes</taxon>
        <taxon>Peronosporales</taxon>
        <taxon>Peronosporaceae</taxon>
        <taxon>Phytophthora</taxon>
    </lineage>
</organism>
<feature type="region of interest" description="Disordered" evidence="1">
    <location>
        <begin position="447"/>
        <end position="512"/>
    </location>
</feature>
<dbReference type="Pfam" id="PF00149">
    <property type="entry name" value="Metallophos"/>
    <property type="match status" value="1"/>
</dbReference>
<feature type="domain" description="Calcineurin-like phosphoesterase" evidence="2">
    <location>
        <begin position="1"/>
        <end position="190"/>
    </location>
</feature>
<dbReference type="InterPro" id="IPR051693">
    <property type="entry name" value="UPF0046_metallophosphoest"/>
</dbReference>
<dbReference type="SMR" id="G4YSP2"/>
<dbReference type="PANTHER" id="PTHR12905">
    <property type="entry name" value="METALLOPHOSPHOESTERASE"/>
    <property type="match status" value="1"/>
</dbReference>
<dbReference type="InterPro" id="IPR004843">
    <property type="entry name" value="Calcineurin-like_PHP"/>
</dbReference>
<dbReference type="AlphaFoldDB" id="G4YSP2"/>
<dbReference type="CDD" id="cd07379">
    <property type="entry name" value="MPP_239FB"/>
    <property type="match status" value="1"/>
</dbReference>
<dbReference type="Proteomes" id="UP000002640">
    <property type="component" value="Unassembled WGS sequence"/>
</dbReference>
<dbReference type="KEGG" id="psoj:PHYSODRAFT_556202"/>
<evidence type="ECO:0000256" key="1">
    <source>
        <dbReference type="SAM" id="MobiDB-lite"/>
    </source>
</evidence>
<name>G4YSP2_PHYSP</name>
<evidence type="ECO:0000313" key="4">
    <source>
        <dbReference type="Proteomes" id="UP000002640"/>
    </source>
</evidence>
<dbReference type="InterPro" id="IPR029052">
    <property type="entry name" value="Metallo-depent_PP-like"/>
</dbReference>
<dbReference type="GO" id="GO:0016787">
    <property type="term" value="F:hydrolase activity"/>
    <property type="evidence" value="ECO:0007669"/>
    <property type="project" value="InterPro"/>
</dbReference>
<keyword evidence="4" id="KW-1185">Reference proteome</keyword>
<gene>
    <name evidence="3" type="ORF">PHYSODRAFT_556202</name>
</gene>
<dbReference type="OMA" id="YWHQYGH"/>
<dbReference type="Gene3D" id="3.60.21.10">
    <property type="match status" value="1"/>
</dbReference>
<sequence>MKVVCVSDTHGLHDDALQVPDGDVFVHAGDFTDTGERSEVLAFNEFLGRLPHRYKIVIAGNHESSFDRQFYPRYWHQYGHRQQYDPEEVRALLTNALYLEDQAVLIEGYLFYGTPWQPEFCNWAFNLPRGDALLKQWRHIPTDTDVLITHTPPMGHGDLVGYQNVGCADLLREVEDRIRPKLHVFGHVHEGYGRSASPDGAITYFNASACTHNYDPVNAPFVFELTGPPKRGWPKHTVPLSTSSSSDLGIRRSFSTNDVSSLSSLSTTDDEDVDMEANLPIYPEPRDYALMLHEWLRQCSHKPPFIEKKVVQVETCEVKGKGKLREFRVDGTTSGLLFESTLKIRPVTNVQKRALRYLFSQGFSSNSDNYKAENSEGETVTVHKEVSCEVTTTRMEVDSELSEPARERRKYGISRRVTVAVLDDIDEDKEGMNDRDREHVQQARVAAAALGKDPSSDAPGARSGRPRRNKTLQRRSAVPMLASLTEEPSEAEENCTTTADKPSTQEDKAAEDTAAAAEAIVVAPPVVECVLCKYKVPGHIHPGAQPAPAPAPVVALTEDKKPSKEEKPSERQKSRVDNPPPNRLSSWF</sequence>
<feature type="compositionally biased region" description="Basic and acidic residues" evidence="1">
    <location>
        <begin position="557"/>
        <end position="576"/>
    </location>
</feature>
<dbReference type="PANTHER" id="PTHR12905:SF0">
    <property type="entry name" value="CALCINEURIN-LIKE PHOSPHOESTERASE DOMAIN-CONTAINING PROTEIN"/>
    <property type="match status" value="1"/>
</dbReference>
<dbReference type="RefSeq" id="XP_009518823.1">
    <property type="nucleotide sequence ID" value="XM_009520528.1"/>
</dbReference>
<proteinExistence type="predicted"/>
<evidence type="ECO:0000313" key="3">
    <source>
        <dbReference type="EMBL" id="EGZ23535.1"/>
    </source>
</evidence>
<dbReference type="SUPFAM" id="SSF56300">
    <property type="entry name" value="Metallo-dependent phosphatases"/>
    <property type="match status" value="1"/>
</dbReference>
<dbReference type="EMBL" id="JH159152">
    <property type="protein sequence ID" value="EGZ23535.1"/>
    <property type="molecule type" value="Genomic_DNA"/>
</dbReference>
<accession>G4YSP2</accession>
<evidence type="ECO:0000259" key="2">
    <source>
        <dbReference type="Pfam" id="PF00149"/>
    </source>
</evidence>
<feature type="region of interest" description="Disordered" evidence="1">
    <location>
        <begin position="542"/>
        <end position="588"/>
    </location>
</feature>
<dbReference type="InParanoid" id="G4YSP2"/>